<dbReference type="Pfam" id="PF03275">
    <property type="entry name" value="GLF"/>
    <property type="match status" value="1"/>
</dbReference>
<evidence type="ECO:0000256" key="2">
    <source>
        <dbReference type="ARBA" id="ARBA00009321"/>
    </source>
</evidence>
<dbReference type="Proteomes" id="UP000290942">
    <property type="component" value="Chromosome"/>
</dbReference>
<dbReference type="PANTHER" id="PTHR21197:SF0">
    <property type="entry name" value="UDP-GALACTOPYRANOSE MUTASE"/>
    <property type="match status" value="1"/>
</dbReference>
<dbReference type="Pfam" id="PF13450">
    <property type="entry name" value="NAD_binding_8"/>
    <property type="match status" value="1"/>
</dbReference>
<accession>A0A449A8U6</accession>
<proteinExistence type="inferred from homology"/>
<dbReference type="GO" id="GO:0050660">
    <property type="term" value="F:flavin adenine dinucleotide binding"/>
    <property type="evidence" value="ECO:0007669"/>
    <property type="project" value="TreeGrafter"/>
</dbReference>
<comment type="similarity">
    <text evidence="2">Belongs to the UDP-galactopyranose/dTDP-fucopyranose mutase family.</text>
</comment>
<protein>
    <submittedName>
        <fullName evidence="7">UDP-galactopyranose mutase</fullName>
        <ecNumber evidence="7">5.4.99.9</ecNumber>
    </submittedName>
</protein>
<dbReference type="PANTHER" id="PTHR21197">
    <property type="entry name" value="UDP-GALACTOPYRANOSE MUTASE"/>
    <property type="match status" value="1"/>
</dbReference>
<sequence length="392" mass="45864">MKIITKLPQNINKYDYLFIGSGLSTATVCATLPADKKILVIEKRPHIAGNIFDYNEKGILVHKYGPHIFHTNDEEVFTFLNKFTKFNSYKNVVEAKIDDNLIPLPININSIKILFPNEAQEFINYLKSQFPNQEKITILELSKLDKFQHIYQTIYNRVFASYTSKMWNKSIEELDASVFARVPIYLSERNTYFTDKFEGLPVEGYTKMVENMMSSNNIEIIFNTNISEVINFQKNSIYIENSKIDIPIINCAPIDEIFGYKFGKLTYRSLNIEFETLGVKTLQKTAVVNYPEHISMTRITEYKNFYPEKNINIQQTIISKEYPGDFDENSQLFSERYYPIPNDISKDQYSKYSLEAQNYPNLYHLGRLAKYEYVNMDQIVRKALDFAKKLDK</sequence>
<dbReference type="GO" id="GO:0008767">
    <property type="term" value="F:UDP-galactopyranose mutase activity"/>
    <property type="evidence" value="ECO:0007669"/>
    <property type="project" value="UniProtKB-EC"/>
</dbReference>
<evidence type="ECO:0000313" key="8">
    <source>
        <dbReference type="Proteomes" id="UP000290942"/>
    </source>
</evidence>
<dbReference type="InterPro" id="IPR015899">
    <property type="entry name" value="UDP-GalPyranose_mutase_C"/>
</dbReference>
<evidence type="ECO:0000256" key="1">
    <source>
        <dbReference type="ARBA" id="ARBA00001974"/>
    </source>
</evidence>
<reference evidence="7 8" key="1">
    <citation type="submission" date="2019-01" db="EMBL/GenBank/DDBJ databases">
        <authorList>
            <consortium name="Pathogen Informatics"/>
        </authorList>
    </citation>
    <scope>NUCLEOTIDE SEQUENCE [LARGE SCALE GENOMIC DNA]</scope>
    <source>
        <strain evidence="7 8">NCTC10122</strain>
    </source>
</reference>
<dbReference type="GO" id="GO:0005829">
    <property type="term" value="C:cytosol"/>
    <property type="evidence" value="ECO:0007669"/>
    <property type="project" value="TreeGrafter"/>
</dbReference>
<dbReference type="RefSeq" id="WP_129687525.1">
    <property type="nucleotide sequence ID" value="NZ_LR214970.1"/>
</dbReference>
<dbReference type="EMBL" id="LR214970">
    <property type="protein sequence ID" value="VEU60586.1"/>
    <property type="molecule type" value="Genomic_DNA"/>
</dbReference>
<keyword evidence="4" id="KW-0274">FAD</keyword>
<evidence type="ECO:0000259" key="6">
    <source>
        <dbReference type="Pfam" id="PF03275"/>
    </source>
</evidence>
<dbReference type="InterPro" id="IPR004379">
    <property type="entry name" value="UDP-GALP_mutase"/>
</dbReference>
<dbReference type="EC" id="5.4.99.9" evidence="7"/>
<evidence type="ECO:0000256" key="4">
    <source>
        <dbReference type="ARBA" id="ARBA00022827"/>
    </source>
</evidence>
<dbReference type="SUPFAM" id="SSF54373">
    <property type="entry name" value="FAD-linked reductases, C-terminal domain"/>
    <property type="match status" value="1"/>
</dbReference>
<comment type="cofactor">
    <cofactor evidence="1">
        <name>FAD</name>
        <dbReference type="ChEBI" id="CHEBI:57692"/>
    </cofactor>
</comment>
<evidence type="ECO:0000256" key="3">
    <source>
        <dbReference type="ARBA" id="ARBA00022630"/>
    </source>
</evidence>
<organism evidence="7 8">
    <name type="scientific">Mycoplasmopsis bovigenitalium</name>
    <dbReference type="NCBI Taxonomy" id="2112"/>
    <lineage>
        <taxon>Bacteria</taxon>
        <taxon>Bacillati</taxon>
        <taxon>Mycoplasmatota</taxon>
        <taxon>Mycoplasmoidales</taxon>
        <taxon>Metamycoplasmataceae</taxon>
        <taxon>Mycoplasmopsis</taxon>
    </lineage>
</organism>
<dbReference type="Gene3D" id="3.40.50.720">
    <property type="entry name" value="NAD(P)-binding Rossmann-like Domain"/>
    <property type="match status" value="3"/>
</dbReference>
<keyword evidence="5 7" id="KW-0413">Isomerase</keyword>
<name>A0A449A8U6_9BACT</name>
<evidence type="ECO:0000256" key="5">
    <source>
        <dbReference type="ARBA" id="ARBA00023235"/>
    </source>
</evidence>
<feature type="domain" description="UDP-galactopyranose mutase C-terminal" evidence="6">
    <location>
        <begin position="158"/>
        <end position="373"/>
    </location>
</feature>
<dbReference type="NCBIfam" id="TIGR00031">
    <property type="entry name" value="UDP-GALP_mutase"/>
    <property type="match status" value="1"/>
</dbReference>
<gene>
    <name evidence="7" type="primary">glf</name>
    <name evidence="7" type="ORF">NCTC10122_00182</name>
</gene>
<keyword evidence="3" id="KW-0285">Flavoprotein</keyword>
<dbReference type="SUPFAM" id="SSF51971">
    <property type="entry name" value="Nucleotide-binding domain"/>
    <property type="match status" value="1"/>
</dbReference>
<evidence type="ECO:0000313" key="7">
    <source>
        <dbReference type="EMBL" id="VEU60586.1"/>
    </source>
</evidence>
<dbReference type="AlphaFoldDB" id="A0A449A8U6"/>